<evidence type="ECO:0000313" key="3">
    <source>
        <dbReference type="Proteomes" id="UP000000709"/>
    </source>
</evidence>
<dbReference type="EMBL" id="GL996501">
    <property type="protein sequence ID" value="EGW32883.1"/>
    <property type="molecule type" value="Genomic_DNA"/>
</dbReference>
<keyword evidence="3" id="KW-1185">Reference proteome</keyword>
<dbReference type="AlphaFoldDB" id="G3AK71"/>
<dbReference type="Proteomes" id="UP000000709">
    <property type="component" value="Unassembled WGS sequence"/>
</dbReference>
<sequence length="218" mass="25835">MADNHTQKKADGFLKVTRRIAVDFWLNLTTYLLIYDILFIFQVRNSLIHAHKFLLNLALIVLELIMVLPFALVRLIYQITATKNNTKQMDVRFNSNGIIRTYTLHRVFWRYDSNLLYNLEMQSFSKRGGIHIFLEVSDSDRDREQLYDQAIEQVRLEEISDDDHDQIQISRELLDLPESANDVDPFNLIYQSMDVGNMLQRLRFYNPFRRPSQTEVAE</sequence>
<dbReference type="InParanoid" id="G3AK71"/>
<feature type="transmembrane region" description="Helical" evidence="1">
    <location>
        <begin position="20"/>
        <end position="41"/>
    </location>
</feature>
<gene>
    <name evidence="2" type="ORF">SPAPADRAFT_49814</name>
</gene>
<dbReference type="HOGENOM" id="CLU_1267585_0_0_1"/>
<dbReference type="GeneID" id="18871374"/>
<dbReference type="eggNOG" id="ENOG502TGX6">
    <property type="taxonomic scope" value="Eukaryota"/>
</dbReference>
<evidence type="ECO:0000256" key="1">
    <source>
        <dbReference type="SAM" id="Phobius"/>
    </source>
</evidence>
<organism evidence="3">
    <name type="scientific">Spathaspora passalidarum (strain NRRL Y-27907 / 11-Y1)</name>
    <dbReference type="NCBI Taxonomy" id="619300"/>
    <lineage>
        <taxon>Eukaryota</taxon>
        <taxon>Fungi</taxon>
        <taxon>Dikarya</taxon>
        <taxon>Ascomycota</taxon>
        <taxon>Saccharomycotina</taxon>
        <taxon>Pichiomycetes</taxon>
        <taxon>Debaryomycetaceae</taxon>
        <taxon>Spathaspora</taxon>
    </lineage>
</organism>
<keyword evidence="1" id="KW-0472">Membrane</keyword>
<accession>G3AK71</accession>
<reference evidence="2 3" key="1">
    <citation type="journal article" date="2011" name="Proc. Natl. Acad. Sci. U.S.A.">
        <title>Comparative genomics of xylose-fermenting fungi for enhanced biofuel production.</title>
        <authorList>
            <person name="Wohlbach D.J."/>
            <person name="Kuo A."/>
            <person name="Sato T.K."/>
            <person name="Potts K.M."/>
            <person name="Salamov A.A."/>
            <person name="LaButti K.M."/>
            <person name="Sun H."/>
            <person name="Clum A."/>
            <person name="Pangilinan J.L."/>
            <person name="Lindquist E.A."/>
            <person name="Lucas S."/>
            <person name="Lapidus A."/>
            <person name="Jin M."/>
            <person name="Gunawan C."/>
            <person name="Balan V."/>
            <person name="Dale B.E."/>
            <person name="Jeffries T.W."/>
            <person name="Zinkel R."/>
            <person name="Barry K.W."/>
            <person name="Grigoriev I.V."/>
            <person name="Gasch A.P."/>
        </authorList>
    </citation>
    <scope>NUCLEOTIDE SEQUENCE [LARGE SCALE GENOMIC DNA]</scope>
    <source>
        <strain evidence="3">NRRL Y-27907 / 11-Y1</strain>
    </source>
</reference>
<dbReference type="KEGG" id="spaa:SPAPADRAFT_49814"/>
<proteinExistence type="predicted"/>
<protein>
    <submittedName>
        <fullName evidence="2">Uncharacterized protein</fullName>
    </submittedName>
</protein>
<dbReference type="RefSeq" id="XP_007374398.1">
    <property type="nucleotide sequence ID" value="XM_007374336.1"/>
</dbReference>
<name>G3AK71_SPAPN</name>
<feature type="transmembrane region" description="Helical" evidence="1">
    <location>
        <begin position="53"/>
        <end position="77"/>
    </location>
</feature>
<keyword evidence="1" id="KW-1133">Transmembrane helix</keyword>
<evidence type="ECO:0000313" key="2">
    <source>
        <dbReference type="EMBL" id="EGW32883.1"/>
    </source>
</evidence>
<dbReference type="OrthoDB" id="10265467at2759"/>
<keyword evidence="1" id="KW-0812">Transmembrane</keyword>